<name>A0ABY7RW13_9FLAO</name>
<dbReference type="InterPro" id="IPR050194">
    <property type="entry name" value="Glycosyltransferase_grp1"/>
</dbReference>
<dbReference type="PANTHER" id="PTHR45947:SF3">
    <property type="entry name" value="SULFOQUINOVOSYL TRANSFERASE SQD2"/>
    <property type="match status" value="1"/>
</dbReference>
<gene>
    <name evidence="1" type="ORF">MUN68_013780</name>
</gene>
<dbReference type="Pfam" id="PF13692">
    <property type="entry name" value="Glyco_trans_1_4"/>
    <property type="match status" value="1"/>
</dbReference>
<accession>A0ABY7RW13</accession>
<reference evidence="1 2" key="1">
    <citation type="submission" date="2023-01" db="EMBL/GenBank/DDBJ databases">
        <title>Psychroserpens ponticola sp. nov., isolated from seawater.</title>
        <authorList>
            <person name="Kristyanto S."/>
            <person name="Jung J."/>
            <person name="Kim J.M."/>
            <person name="Jeon C.O."/>
        </authorList>
    </citation>
    <scope>NUCLEOTIDE SEQUENCE [LARGE SCALE GENOMIC DNA]</scope>
    <source>
        <strain evidence="1 2">MSW6</strain>
    </source>
</reference>
<dbReference type="PANTHER" id="PTHR45947">
    <property type="entry name" value="SULFOQUINOVOSYL TRANSFERASE SQD2"/>
    <property type="match status" value="1"/>
</dbReference>
<dbReference type="Gene3D" id="3.40.50.2000">
    <property type="entry name" value="Glycogen Phosphorylase B"/>
    <property type="match status" value="2"/>
</dbReference>
<evidence type="ECO:0000313" key="1">
    <source>
        <dbReference type="EMBL" id="WCO01129.1"/>
    </source>
</evidence>
<dbReference type="RefSeq" id="WP_249996875.1">
    <property type="nucleotide sequence ID" value="NZ_CP116221.1"/>
</dbReference>
<evidence type="ECO:0000313" key="2">
    <source>
        <dbReference type="Proteomes" id="UP001202717"/>
    </source>
</evidence>
<dbReference type="EMBL" id="CP116221">
    <property type="protein sequence ID" value="WCO01129.1"/>
    <property type="molecule type" value="Genomic_DNA"/>
</dbReference>
<proteinExistence type="predicted"/>
<dbReference type="SUPFAM" id="SSF53756">
    <property type="entry name" value="UDP-Glycosyltransferase/glycogen phosphorylase"/>
    <property type="match status" value="1"/>
</dbReference>
<organism evidence="1 2">
    <name type="scientific">Psychroserpens ponticola</name>
    <dbReference type="NCBI Taxonomy" id="2932268"/>
    <lineage>
        <taxon>Bacteria</taxon>
        <taxon>Pseudomonadati</taxon>
        <taxon>Bacteroidota</taxon>
        <taxon>Flavobacteriia</taxon>
        <taxon>Flavobacteriales</taxon>
        <taxon>Flavobacteriaceae</taxon>
        <taxon>Psychroserpens</taxon>
    </lineage>
</organism>
<dbReference type="Proteomes" id="UP001202717">
    <property type="component" value="Chromosome"/>
</dbReference>
<sequence>MVKILWLSPALNHYKARFLNHLANDNEIQLHILSGTGRNKMGDHEISQDWTFDQDKINVPKSKFGFSKEVKAFLKKEAHNFDWIMIPAEKKNLLLFMFLVKHCRNLQNTNVFSYNHPILKTKNKNLKAIDLWLSKFFFKNLDRVVFYTKESMELALSENLIASKKSYWVNNTIDTIEVNKFYEYVKPPKEEQRMLFIGRLIESKQIPELFRYYHEIKKSIADLKLEIIGDGPMSEVVEAAVKNDKDIIWHKSIVDEEKIAPIMSRSCLVFVPGHSGLSINHAFVYGRPYVTLQADKHGPEISYLINGENGYILAEDFDRNVQKLSNLLLDSNLLDRFCQNANAKGKELSVEKWVAQMKSNLLDG</sequence>
<keyword evidence="2" id="KW-1185">Reference proteome</keyword>
<protein>
    <submittedName>
        <fullName evidence="1">Glycosyltransferase</fullName>
    </submittedName>
</protein>